<dbReference type="EMBL" id="CP019454">
    <property type="protein sequence ID" value="AUW95637.1"/>
    <property type="molecule type" value="Genomic_DNA"/>
</dbReference>
<proteinExistence type="predicted"/>
<evidence type="ECO:0000313" key="2">
    <source>
        <dbReference type="EMBL" id="AUW95637.1"/>
    </source>
</evidence>
<keyword evidence="1" id="KW-1133">Transmembrane helix</keyword>
<protein>
    <recommendedName>
        <fullName evidence="4">DUF805 domain-containing protein</fullName>
    </recommendedName>
</protein>
<gene>
    <name evidence="2" type="ORF">BXT84_15190</name>
</gene>
<feature type="transmembrane region" description="Helical" evidence="1">
    <location>
        <begin position="55"/>
        <end position="73"/>
    </location>
</feature>
<feature type="transmembrane region" description="Helical" evidence="1">
    <location>
        <begin position="23"/>
        <end position="43"/>
    </location>
</feature>
<sequence>MQWYFDVLKKYAVFAGRAGRMEYWMFVLINAGMTVVLEFIDLLLTHNAAIPFEGLYTLAVFIPGLAVLIRRLHDTGHSGWWLLIAMIPVIGWIVLFVFTLKGSDPGMNDYGPNPQWNS</sequence>
<dbReference type="InterPro" id="IPR008523">
    <property type="entry name" value="DUF805"/>
</dbReference>
<evidence type="ECO:0008006" key="4">
    <source>
        <dbReference type="Google" id="ProtNLM"/>
    </source>
</evidence>
<dbReference type="PANTHER" id="PTHR34980:SF2">
    <property type="entry name" value="INNER MEMBRANE PROTEIN YHAH-RELATED"/>
    <property type="match status" value="1"/>
</dbReference>
<feature type="transmembrane region" description="Helical" evidence="1">
    <location>
        <begin position="79"/>
        <end position="100"/>
    </location>
</feature>
<dbReference type="PANTHER" id="PTHR34980">
    <property type="entry name" value="INNER MEMBRANE PROTEIN-RELATED-RELATED"/>
    <property type="match status" value="1"/>
</dbReference>
<evidence type="ECO:0000256" key="1">
    <source>
        <dbReference type="SAM" id="Phobius"/>
    </source>
</evidence>
<keyword evidence="1" id="KW-0472">Membrane</keyword>
<organism evidence="2 3">
    <name type="scientific">Sulfobacillus thermotolerans</name>
    <dbReference type="NCBI Taxonomy" id="338644"/>
    <lineage>
        <taxon>Bacteria</taxon>
        <taxon>Bacillati</taxon>
        <taxon>Bacillota</taxon>
        <taxon>Clostridia</taxon>
        <taxon>Eubacteriales</taxon>
        <taxon>Clostridiales Family XVII. Incertae Sedis</taxon>
        <taxon>Sulfobacillus</taxon>
    </lineage>
</organism>
<dbReference type="Pfam" id="PF05656">
    <property type="entry name" value="DUF805"/>
    <property type="match status" value="1"/>
</dbReference>
<evidence type="ECO:0000313" key="3">
    <source>
        <dbReference type="Proteomes" id="UP000325292"/>
    </source>
</evidence>
<name>A0ABM6RW65_9FIRM</name>
<dbReference type="Proteomes" id="UP000325292">
    <property type="component" value="Chromosome"/>
</dbReference>
<accession>A0ABM6RW65</accession>
<keyword evidence="3" id="KW-1185">Reference proteome</keyword>
<keyword evidence="1" id="KW-0812">Transmembrane</keyword>
<reference evidence="2 3" key="1">
    <citation type="journal article" date="2019" name="Sci. Rep.">
        <title>Sulfobacillus thermotolerans: new insights into resistance and metabolic capacities of acidophilic chemolithotrophs.</title>
        <authorList>
            <person name="Panyushkina A.E."/>
            <person name="Babenko V.V."/>
            <person name="Nikitina A.S."/>
            <person name="Selezneva O.V."/>
            <person name="Tsaplina I.A."/>
            <person name="Letarova M.A."/>
            <person name="Kostryukova E.S."/>
            <person name="Letarov A.V."/>
        </authorList>
    </citation>
    <scope>NUCLEOTIDE SEQUENCE [LARGE SCALE GENOMIC DNA]</scope>
    <source>
        <strain evidence="2 3">Kr1</strain>
    </source>
</reference>